<feature type="region of interest" description="Disordered" evidence="1">
    <location>
        <begin position="183"/>
        <end position="233"/>
    </location>
</feature>
<feature type="region of interest" description="Disordered" evidence="1">
    <location>
        <begin position="283"/>
        <end position="327"/>
    </location>
</feature>
<feature type="compositionally biased region" description="Low complexity" evidence="1">
    <location>
        <begin position="219"/>
        <end position="233"/>
    </location>
</feature>
<feature type="region of interest" description="Disordered" evidence="1">
    <location>
        <begin position="52"/>
        <end position="118"/>
    </location>
</feature>
<reference evidence="2" key="1">
    <citation type="submission" date="2020-05" db="EMBL/GenBank/DDBJ databases">
        <title>Phylogenomic resolution of chytrid fungi.</title>
        <authorList>
            <person name="Stajich J.E."/>
            <person name="Amses K."/>
            <person name="Simmons R."/>
            <person name="Seto K."/>
            <person name="Myers J."/>
            <person name="Bonds A."/>
            <person name="Quandt C.A."/>
            <person name="Barry K."/>
            <person name="Liu P."/>
            <person name="Grigoriev I."/>
            <person name="Longcore J.E."/>
            <person name="James T.Y."/>
        </authorList>
    </citation>
    <scope>NUCLEOTIDE SEQUENCE</scope>
    <source>
        <strain evidence="2">JEL0476</strain>
    </source>
</reference>
<feature type="compositionally biased region" description="Polar residues" evidence="1">
    <location>
        <begin position="462"/>
        <end position="476"/>
    </location>
</feature>
<organism evidence="2 3">
    <name type="scientific">Clydaea vesicula</name>
    <dbReference type="NCBI Taxonomy" id="447962"/>
    <lineage>
        <taxon>Eukaryota</taxon>
        <taxon>Fungi</taxon>
        <taxon>Fungi incertae sedis</taxon>
        <taxon>Chytridiomycota</taxon>
        <taxon>Chytridiomycota incertae sedis</taxon>
        <taxon>Chytridiomycetes</taxon>
        <taxon>Lobulomycetales</taxon>
        <taxon>Lobulomycetaceae</taxon>
        <taxon>Clydaea</taxon>
    </lineage>
</organism>
<feature type="region of interest" description="Disordered" evidence="1">
    <location>
        <begin position="435"/>
        <end position="540"/>
    </location>
</feature>
<name>A0AAD5TW30_9FUNG</name>
<comment type="caution">
    <text evidence="2">The sequence shown here is derived from an EMBL/GenBank/DDBJ whole genome shotgun (WGS) entry which is preliminary data.</text>
</comment>
<feature type="compositionally biased region" description="Low complexity" evidence="1">
    <location>
        <begin position="451"/>
        <end position="461"/>
    </location>
</feature>
<feature type="compositionally biased region" description="Low complexity" evidence="1">
    <location>
        <begin position="185"/>
        <end position="198"/>
    </location>
</feature>
<gene>
    <name evidence="2" type="ORF">HK099_008488</name>
</gene>
<sequence>MDKEIQVLRNVNRTQFLEICELKASIATGEQEIKDLEDRVSNLEKYMQLQNATKAHSSKANSNGKSNPKPTSEKVSPQVAKQGALAAFESRSTDTSKSSASNNRSRETSSSKVNGKAHYTVDPSKALKCNQLHADNEDSGYFVAVKTYPGFNEIPFAIATAKAAGAATKSNSSQKIVSKVVSNFTSPKPTPKSSSQVKVESKKTPSPQKTITKQTSYHSVSTPTKSSTVSNSTKNTELSFANEASTVLSFSQNFFGYHNTPFQIPASNGSLSFSNSSAKSAKVAGSHSKCPSKPVSSFENTTSTPKTTSSAVKNSPNHSRANSALTTAKKNVSVDVTPFHSRNASALVNKVDTFQNSKSTNSTVNHSRAASNSSSTFVKVNGNISTKSNASSVCHSRISSSKPTQDVLKKKFNQHSNSELDWVVVEAPAESHKTAAFQKQTSQKNVKVGNSSTTATSKSASPVHSRTTSNNCSSPKSVAKTEIGAIKRQENSSQKLSTSVKVNAAANCLPSKAANNTSVKTSTSNAGNKNTSKSTKKEKN</sequence>
<dbReference type="EMBL" id="JADGJW010000937">
    <property type="protein sequence ID" value="KAJ3209498.1"/>
    <property type="molecule type" value="Genomic_DNA"/>
</dbReference>
<feature type="compositionally biased region" description="Polar residues" evidence="1">
    <location>
        <begin position="294"/>
        <end position="327"/>
    </location>
</feature>
<feature type="compositionally biased region" description="Polar residues" evidence="1">
    <location>
        <begin position="52"/>
        <end position="75"/>
    </location>
</feature>
<evidence type="ECO:0000313" key="3">
    <source>
        <dbReference type="Proteomes" id="UP001211065"/>
    </source>
</evidence>
<keyword evidence="3" id="KW-1185">Reference proteome</keyword>
<dbReference type="Proteomes" id="UP001211065">
    <property type="component" value="Unassembled WGS sequence"/>
</dbReference>
<evidence type="ECO:0000313" key="2">
    <source>
        <dbReference type="EMBL" id="KAJ3209498.1"/>
    </source>
</evidence>
<feature type="compositionally biased region" description="Polar residues" evidence="1">
    <location>
        <begin position="491"/>
        <end position="501"/>
    </location>
</feature>
<feature type="compositionally biased region" description="Polar residues" evidence="1">
    <location>
        <begin position="204"/>
        <end position="218"/>
    </location>
</feature>
<protein>
    <submittedName>
        <fullName evidence="2">Uncharacterized protein</fullName>
    </submittedName>
</protein>
<dbReference type="AlphaFoldDB" id="A0AAD5TW30"/>
<feature type="compositionally biased region" description="Polar residues" evidence="1">
    <location>
        <begin position="437"/>
        <end position="450"/>
    </location>
</feature>
<accession>A0AAD5TW30</accession>
<evidence type="ECO:0000256" key="1">
    <source>
        <dbReference type="SAM" id="MobiDB-lite"/>
    </source>
</evidence>
<proteinExistence type="predicted"/>
<feature type="compositionally biased region" description="Low complexity" evidence="1">
    <location>
        <begin position="520"/>
        <end position="533"/>
    </location>
</feature>